<evidence type="ECO:0000313" key="2">
    <source>
        <dbReference type="Proteomes" id="UP000317371"/>
    </source>
</evidence>
<dbReference type="AlphaFoldDB" id="A0A540VCB9"/>
<dbReference type="RefSeq" id="WP_141611334.1">
    <property type="nucleotide sequence ID" value="NZ_VIGC02000024.1"/>
</dbReference>
<dbReference type="InParanoid" id="A0A540VCB9"/>
<sequence>MLVAGGSLNGGPANVAEIYDPATGATTMASTMAGPFVWGSYVAVPLNDGRVLIFGGNDGQFHNLNSAELYTP</sequence>
<name>A0A540VCB9_9CHLR</name>
<dbReference type="EMBL" id="VIGC01000024">
    <property type="protein sequence ID" value="TQE94416.1"/>
    <property type="molecule type" value="Genomic_DNA"/>
</dbReference>
<proteinExistence type="predicted"/>
<gene>
    <name evidence="1" type="ORF">FKZ61_16925</name>
</gene>
<dbReference type="OrthoDB" id="5524970at2"/>
<dbReference type="Proteomes" id="UP000317371">
    <property type="component" value="Unassembled WGS sequence"/>
</dbReference>
<accession>A0A540VCB9</accession>
<dbReference type="Gene3D" id="2.130.10.80">
    <property type="entry name" value="Galactose oxidase/kelch, beta-propeller"/>
    <property type="match status" value="1"/>
</dbReference>
<reference evidence="1 2" key="1">
    <citation type="submission" date="2019-06" db="EMBL/GenBank/DDBJ databases">
        <title>Genome sequence of Litorilinea aerophila BAA-2444.</title>
        <authorList>
            <person name="Maclea K.S."/>
            <person name="Maurais E.G."/>
            <person name="Iannazzi L.C."/>
        </authorList>
    </citation>
    <scope>NUCLEOTIDE SEQUENCE [LARGE SCALE GENOMIC DNA]</scope>
    <source>
        <strain evidence="1 2">ATCC BAA-2444</strain>
    </source>
</reference>
<comment type="caution">
    <text evidence="1">The sequence shown here is derived from an EMBL/GenBank/DDBJ whole genome shotgun (WGS) entry which is preliminary data.</text>
</comment>
<dbReference type="SUPFAM" id="SSF117281">
    <property type="entry name" value="Kelch motif"/>
    <property type="match status" value="1"/>
</dbReference>
<organism evidence="1 2">
    <name type="scientific">Litorilinea aerophila</name>
    <dbReference type="NCBI Taxonomy" id="1204385"/>
    <lineage>
        <taxon>Bacteria</taxon>
        <taxon>Bacillati</taxon>
        <taxon>Chloroflexota</taxon>
        <taxon>Caldilineae</taxon>
        <taxon>Caldilineales</taxon>
        <taxon>Caldilineaceae</taxon>
        <taxon>Litorilinea</taxon>
    </lineage>
</organism>
<dbReference type="InterPro" id="IPR015915">
    <property type="entry name" value="Kelch-typ_b-propeller"/>
</dbReference>
<dbReference type="InterPro" id="IPR037293">
    <property type="entry name" value="Gal_Oxidase_central_sf"/>
</dbReference>
<evidence type="ECO:0000313" key="1">
    <source>
        <dbReference type="EMBL" id="TQE94416.1"/>
    </source>
</evidence>
<protein>
    <submittedName>
        <fullName evidence="1">Uncharacterized protein</fullName>
    </submittedName>
</protein>
<keyword evidence="2" id="KW-1185">Reference proteome</keyword>